<accession>A0AAW2UZE4</accession>
<dbReference type="GO" id="GO:0036297">
    <property type="term" value="P:interstrand cross-link repair"/>
    <property type="evidence" value="ECO:0007669"/>
    <property type="project" value="TreeGrafter"/>
</dbReference>
<dbReference type="GO" id="GO:0031573">
    <property type="term" value="P:mitotic intra-S DNA damage checkpoint signaling"/>
    <property type="evidence" value="ECO:0007669"/>
    <property type="project" value="TreeGrafter"/>
</dbReference>
<dbReference type="PANTHER" id="PTHR32086">
    <property type="entry name" value="FANCONI ANEMIA GROUP D2 PROTEIN"/>
    <property type="match status" value="1"/>
</dbReference>
<dbReference type="EMBL" id="JACGWN010000011">
    <property type="protein sequence ID" value="KAL0422024.1"/>
    <property type="molecule type" value="Genomic_DNA"/>
</dbReference>
<feature type="region of interest" description="Disordered" evidence="6">
    <location>
        <begin position="1"/>
        <end position="54"/>
    </location>
</feature>
<dbReference type="Pfam" id="PF14631">
    <property type="entry name" value="FancD2"/>
    <property type="match status" value="1"/>
</dbReference>
<dbReference type="InterPro" id="IPR029448">
    <property type="entry name" value="FANCD2"/>
</dbReference>
<evidence type="ECO:0000256" key="2">
    <source>
        <dbReference type="ARBA" id="ARBA00022499"/>
    </source>
</evidence>
<dbReference type="GO" id="GO:0000793">
    <property type="term" value="C:condensed chromosome"/>
    <property type="evidence" value="ECO:0007669"/>
    <property type="project" value="TreeGrafter"/>
</dbReference>
<comment type="subcellular location">
    <subcellularLocation>
        <location evidence="1">Nucleus</location>
    </subcellularLocation>
</comment>
<reference evidence="7" key="1">
    <citation type="submission" date="2020-06" db="EMBL/GenBank/DDBJ databases">
        <authorList>
            <person name="Li T."/>
            <person name="Hu X."/>
            <person name="Zhang T."/>
            <person name="Song X."/>
            <person name="Zhang H."/>
            <person name="Dai N."/>
            <person name="Sheng W."/>
            <person name="Hou X."/>
            <person name="Wei L."/>
        </authorList>
    </citation>
    <scope>NUCLEOTIDE SEQUENCE</scope>
    <source>
        <strain evidence="7">KEN1</strain>
        <tissue evidence="7">Leaf</tissue>
    </source>
</reference>
<proteinExistence type="inferred from homology"/>
<keyword evidence="2" id="KW-1017">Isopeptide bond</keyword>
<name>A0AAW2UZE4_9LAMI</name>
<sequence length="598" mass="66294">MLSRRRPAKPNNPFVPPFAAQPNKLTADGAAAAQCEPASSSVSPEAGEAALSRSPTPLEKMVSVLADAGCTLINAAGPPSLPSNLYNFRQRLDGVLAVDSSLRSQFLKGFSDYISSTSNLRRVLLPCDRDGFGSVRRESLVQLLLLVKAIQQDLLDMLLEKLPEYFDMDPLDGGCGLSSSLPLDEDIARLILNQFRWLDFLVDSEAFAEKLLQILSISPHHLKKEIIGSLAEMIGDHNNKSLVSSLEQMLQEDSSIIVPVLDSFSNLNLDDLLQDQVIMIALSCIRTIDIEHMPYLLRFLLLSAKESNARRIISKIREQLKFVGASQARASQCNKLKGKSVIDNTEASILDALRSSLRFKNMLCLELLKELKSLEEPRDHKVIDIWLLALVFMSCESLQKSVEKLFKKKILEGCIQDHMFENCIHGIKDLPKDYLPTFLSLSAYLLACKEQRAQEFGIHIDLITGSFLKVLGALLTHVGSGICYEVTSALDAMVNLASKKSQEMISLSSHITGGTAQPSLCLSKFKLNDSPELFTSFLEPLFFLFTGILDYLEGFSTESLHKVYEVFIRLAVSAQSSSQPYGFSIANELLMILRKQAN</sequence>
<gene>
    <name evidence="7" type="ORF">Slati_3225300</name>
</gene>
<dbReference type="GO" id="GO:0007129">
    <property type="term" value="P:homologous chromosome pairing at meiosis"/>
    <property type="evidence" value="ECO:0007669"/>
    <property type="project" value="TreeGrafter"/>
</dbReference>
<evidence type="ECO:0000256" key="1">
    <source>
        <dbReference type="ARBA" id="ARBA00004123"/>
    </source>
</evidence>
<dbReference type="PANTHER" id="PTHR32086:SF0">
    <property type="entry name" value="FANCONI ANEMIA GROUP D2 PROTEIN"/>
    <property type="match status" value="1"/>
</dbReference>
<comment type="caution">
    <text evidence="7">The sequence shown here is derived from an EMBL/GenBank/DDBJ whole genome shotgun (WGS) entry which is preliminary data.</text>
</comment>
<dbReference type="GO" id="GO:0005634">
    <property type="term" value="C:nucleus"/>
    <property type="evidence" value="ECO:0007669"/>
    <property type="project" value="UniProtKB-SubCell"/>
</dbReference>
<evidence type="ECO:0000256" key="3">
    <source>
        <dbReference type="ARBA" id="ARBA00022843"/>
    </source>
</evidence>
<dbReference type="GO" id="GO:0070182">
    <property type="term" value="F:DNA polymerase binding"/>
    <property type="evidence" value="ECO:0007669"/>
    <property type="project" value="TreeGrafter"/>
</dbReference>
<dbReference type="AlphaFoldDB" id="A0AAW2UZE4"/>
<evidence type="ECO:0000313" key="7">
    <source>
        <dbReference type="EMBL" id="KAL0422024.1"/>
    </source>
</evidence>
<organism evidence="7">
    <name type="scientific">Sesamum latifolium</name>
    <dbReference type="NCBI Taxonomy" id="2727402"/>
    <lineage>
        <taxon>Eukaryota</taxon>
        <taxon>Viridiplantae</taxon>
        <taxon>Streptophyta</taxon>
        <taxon>Embryophyta</taxon>
        <taxon>Tracheophyta</taxon>
        <taxon>Spermatophyta</taxon>
        <taxon>Magnoliopsida</taxon>
        <taxon>eudicotyledons</taxon>
        <taxon>Gunneridae</taxon>
        <taxon>Pentapetalae</taxon>
        <taxon>asterids</taxon>
        <taxon>lamiids</taxon>
        <taxon>Lamiales</taxon>
        <taxon>Pedaliaceae</taxon>
        <taxon>Sesamum</taxon>
    </lineage>
</organism>
<keyword evidence="3" id="KW-0832">Ubl conjugation</keyword>
<reference evidence="7" key="2">
    <citation type="journal article" date="2024" name="Plant">
        <title>Genomic evolution and insights into agronomic trait innovations of Sesamum species.</title>
        <authorList>
            <person name="Miao H."/>
            <person name="Wang L."/>
            <person name="Qu L."/>
            <person name="Liu H."/>
            <person name="Sun Y."/>
            <person name="Le M."/>
            <person name="Wang Q."/>
            <person name="Wei S."/>
            <person name="Zheng Y."/>
            <person name="Lin W."/>
            <person name="Duan Y."/>
            <person name="Cao H."/>
            <person name="Xiong S."/>
            <person name="Wang X."/>
            <person name="Wei L."/>
            <person name="Li C."/>
            <person name="Ma Q."/>
            <person name="Ju M."/>
            <person name="Zhao R."/>
            <person name="Li G."/>
            <person name="Mu C."/>
            <person name="Tian Q."/>
            <person name="Mei H."/>
            <person name="Zhang T."/>
            <person name="Gao T."/>
            <person name="Zhang H."/>
        </authorList>
    </citation>
    <scope>NUCLEOTIDE SEQUENCE</scope>
    <source>
        <strain evidence="7">KEN1</strain>
    </source>
</reference>
<evidence type="ECO:0000256" key="6">
    <source>
        <dbReference type="SAM" id="MobiDB-lite"/>
    </source>
</evidence>
<protein>
    <submittedName>
        <fullName evidence="7">Fanconi anemia group D2 protein</fullName>
    </submittedName>
</protein>
<dbReference type="GO" id="GO:1990918">
    <property type="term" value="P:double-strand break repair involved in meiotic recombination"/>
    <property type="evidence" value="ECO:0007669"/>
    <property type="project" value="TreeGrafter"/>
</dbReference>
<comment type="similarity">
    <text evidence="5">Belongs to the Fanconi anemia protein FANCD2 family.</text>
</comment>
<evidence type="ECO:0000256" key="5">
    <source>
        <dbReference type="ARBA" id="ARBA00093456"/>
    </source>
</evidence>
<keyword evidence="4" id="KW-0539">Nucleus</keyword>
<evidence type="ECO:0000256" key="4">
    <source>
        <dbReference type="ARBA" id="ARBA00023242"/>
    </source>
</evidence>